<organism evidence="2">
    <name type="scientific">Schistosoma japonicum</name>
    <name type="common">Blood fluke</name>
    <dbReference type="NCBI Taxonomy" id="6182"/>
    <lineage>
        <taxon>Eukaryota</taxon>
        <taxon>Metazoa</taxon>
        <taxon>Spiralia</taxon>
        <taxon>Lophotrochozoa</taxon>
        <taxon>Platyhelminthes</taxon>
        <taxon>Trematoda</taxon>
        <taxon>Digenea</taxon>
        <taxon>Strigeidida</taxon>
        <taxon>Schistosomatoidea</taxon>
        <taxon>Schistosomatidae</taxon>
        <taxon>Schistosoma</taxon>
    </lineage>
</organism>
<evidence type="ECO:0000256" key="1">
    <source>
        <dbReference type="SAM" id="Phobius"/>
    </source>
</evidence>
<name>Q5DAG8_SCHJA</name>
<reference evidence="2" key="1">
    <citation type="submission" date="2004-11" db="EMBL/GenBank/DDBJ databases">
        <title>The full-length cDNA sequences of Schistosoma japonicum genes.</title>
        <authorList>
            <person name="Han Z."/>
        </authorList>
    </citation>
    <scope>NUCLEOTIDE SEQUENCE</scope>
</reference>
<sequence length="108" mass="12242">MFPIHLACLFVFRDAGIVTVVSLLMIKNTYSMSSQVIEMKASSISKLNTFCQLSSIILSMTYSLYGFPNYKYLNAVWLLSAGTTITSGLGYLRSLPEWRKRIIQKCKK</sequence>
<feature type="transmembrane region" description="Helical" evidence="1">
    <location>
        <begin position="72"/>
        <end position="92"/>
    </location>
</feature>
<dbReference type="AlphaFoldDB" id="Q5DAG8"/>
<protein>
    <submittedName>
        <fullName evidence="2">SJCHGC02732 protein</fullName>
    </submittedName>
</protein>
<evidence type="ECO:0000313" key="2">
    <source>
        <dbReference type="EMBL" id="AAW27188.1"/>
    </source>
</evidence>
<proteinExistence type="evidence at transcript level"/>
<keyword evidence="1" id="KW-1133">Transmembrane helix</keyword>
<keyword evidence="1" id="KW-0472">Membrane</keyword>
<feature type="transmembrane region" description="Helical" evidence="1">
    <location>
        <begin position="6"/>
        <end position="26"/>
    </location>
</feature>
<keyword evidence="1" id="KW-0812">Transmembrane</keyword>
<reference evidence="2" key="2">
    <citation type="journal article" date="2006" name="PLoS Pathog.">
        <title>New perspectives on host-parasite interplay by comparative transcriptomic and proteomic analyses of Schistosoma japonicum.</title>
        <authorList>
            <person name="Liu F."/>
            <person name="Lu J."/>
            <person name="Hu W."/>
            <person name="Wang S.Y."/>
            <person name="Cui S.J."/>
            <person name="Chi M."/>
            <person name="Yan Q."/>
            <person name="Wang X.R."/>
            <person name="Song H.D."/>
            <person name="Xu X.N."/>
            <person name="Wang J.J."/>
            <person name="Zhang X.L."/>
            <person name="Zhang X."/>
            <person name="Wang Z.Q."/>
            <person name="Xue C.L."/>
            <person name="Brindley P.J."/>
            <person name="McManus D.P."/>
            <person name="Yang P.Y."/>
            <person name="Feng Z."/>
            <person name="Chen Z."/>
            <person name="Han Z.G."/>
        </authorList>
    </citation>
    <scope>NUCLEOTIDE SEQUENCE</scope>
</reference>
<accession>Q5DAG8</accession>
<feature type="transmembrane region" description="Helical" evidence="1">
    <location>
        <begin position="47"/>
        <end position="66"/>
    </location>
</feature>
<dbReference type="EMBL" id="AY815456">
    <property type="protein sequence ID" value="AAW27188.1"/>
    <property type="molecule type" value="mRNA"/>
</dbReference>